<feature type="transmembrane region" description="Helical" evidence="14">
    <location>
        <begin position="247"/>
        <end position="269"/>
    </location>
</feature>
<keyword evidence="10 14" id="KW-1133">Transmembrane helix</keyword>
<comment type="pathway">
    <text evidence="2">Protein modification; protein glycosylation.</text>
</comment>
<proteinExistence type="inferred from homology"/>
<feature type="transmembrane region" description="Helical" evidence="14">
    <location>
        <begin position="395"/>
        <end position="413"/>
    </location>
</feature>
<dbReference type="PANTHER" id="PTHR12989">
    <property type="entry name" value="ALPHA-1,2-GLUCOSYLTRANSFERASE ALG10"/>
    <property type="match status" value="1"/>
</dbReference>
<keyword evidence="7 15" id="KW-0808">Transferase</keyword>
<evidence type="ECO:0000256" key="10">
    <source>
        <dbReference type="ARBA" id="ARBA00022989"/>
    </source>
</evidence>
<dbReference type="STRING" id="50429.A0A2B4RPQ8"/>
<comment type="similarity">
    <text evidence="3 14">Belongs to the ALG10 glucosyltransferase family.</text>
</comment>
<keyword evidence="6 14" id="KW-0328">Glycosyltransferase</keyword>
<feature type="transmembrane region" description="Helical" evidence="14">
    <location>
        <begin position="6"/>
        <end position="24"/>
    </location>
</feature>
<evidence type="ECO:0000313" key="15">
    <source>
        <dbReference type="EMBL" id="PFX18520.1"/>
    </source>
</evidence>
<feature type="transmembrane region" description="Helical" evidence="14">
    <location>
        <begin position="362"/>
        <end position="383"/>
    </location>
</feature>
<feature type="transmembrane region" description="Helical" evidence="14">
    <location>
        <begin position="57"/>
        <end position="77"/>
    </location>
</feature>
<evidence type="ECO:0000256" key="8">
    <source>
        <dbReference type="ARBA" id="ARBA00022692"/>
    </source>
</evidence>
<evidence type="ECO:0000313" key="16">
    <source>
        <dbReference type="Proteomes" id="UP000225706"/>
    </source>
</evidence>
<gene>
    <name evidence="15" type="primary">ALG10B</name>
    <name evidence="15" type="ORF">AWC38_SpisGene17101</name>
</gene>
<keyword evidence="9" id="KW-0256">Endoplasmic reticulum</keyword>
<keyword evidence="8 14" id="KW-0812">Transmembrane</keyword>
<evidence type="ECO:0000256" key="1">
    <source>
        <dbReference type="ARBA" id="ARBA00004477"/>
    </source>
</evidence>
<dbReference type="GO" id="GO:0006488">
    <property type="term" value="P:dolichol-linked oligosaccharide biosynthetic process"/>
    <property type="evidence" value="ECO:0007669"/>
    <property type="project" value="UniProtKB-UniRule"/>
</dbReference>
<dbReference type="AlphaFoldDB" id="A0A2B4RPQ8"/>
<dbReference type="GO" id="GO:0106073">
    <property type="term" value="F:dolichyl pyrophosphate Glc2Man9GlcNAc2 alpha-1,2-glucosyltransferase activity"/>
    <property type="evidence" value="ECO:0007669"/>
    <property type="project" value="UniProtKB-UniRule"/>
</dbReference>
<evidence type="ECO:0000256" key="6">
    <source>
        <dbReference type="ARBA" id="ARBA00022676"/>
    </source>
</evidence>
<dbReference type="EC" id="2.4.1.256" evidence="4 14"/>
<evidence type="ECO:0000256" key="9">
    <source>
        <dbReference type="ARBA" id="ARBA00022824"/>
    </source>
</evidence>
<feature type="transmembrane region" description="Helical" evidence="14">
    <location>
        <begin position="89"/>
        <end position="110"/>
    </location>
</feature>
<comment type="caution">
    <text evidence="15">The sequence shown here is derived from an EMBL/GenBank/DDBJ whole genome shotgun (WGS) entry which is preliminary data.</text>
</comment>
<keyword evidence="16" id="KW-1185">Reference proteome</keyword>
<evidence type="ECO:0000256" key="13">
    <source>
        <dbReference type="ARBA" id="ARBA00048064"/>
    </source>
</evidence>
<dbReference type="GO" id="GO:0005789">
    <property type="term" value="C:endoplasmic reticulum membrane"/>
    <property type="evidence" value="ECO:0007669"/>
    <property type="project" value="UniProtKB-SubCell"/>
</dbReference>
<keyword evidence="11 14" id="KW-0472">Membrane</keyword>
<accession>A0A2B4RPQ8</accession>
<evidence type="ECO:0000256" key="4">
    <source>
        <dbReference type="ARBA" id="ARBA00011967"/>
    </source>
</evidence>
<evidence type="ECO:0000256" key="7">
    <source>
        <dbReference type="ARBA" id="ARBA00022679"/>
    </source>
</evidence>
<comment type="subcellular location">
    <subcellularLocation>
        <location evidence="1">Endoplasmic reticulum membrane</location>
        <topology evidence="1">Multi-pass membrane protein</topology>
    </subcellularLocation>
</comment>
<feature type="transmembrane region" description="Helical" evidence="14">
    <location>
        <begin position="321"/>
        <end position="342"/>
    </location>
</feature>
<reference evidence="16" key="1">
    <citation type="journal article" date="2017" name="bioRxiv">
        <title>Comparative analysis of the genomes of Stylophora pistillata and Acropora digitifera provides evidence for extensive differences between species of corals.</title>
        <authorList>
            <person name="Voolstra C.R."/>
            <person name="Li Y."/>
            <person name="Liew Y.J."/>
            <person name="Baumgarten S."/>
            <person name="Zoccola D."/>
            <person name="Flot J.-F."/>
            <person name="Tambutte S."/>
            <person name="Allemand D."/>
            <person name="Aranda M."/>
        </authorList>
    </citation>
    <scope>NUCLEOTIDE SEQUENCE [LARGE SCALE GENOMIC DNA]</scope>
</reference>
<evidence type="ECO:0000256" key="12">
    <source>
        <dbReference type="ARBA" id="ARBA00044727"/>
    </source>
</evidence>
<dbReference type="PIRSF" id="PIRSF028810">
    <property type="entry name" value="Alpha1_2_glucosyltferase_Alg10"/>
    <property type="match status" value="1"/>
</dbReference>
<comment type="catalytic activity">
    <reaction evidence="13">
        <text>an alpha-D-Glc-(1-&gt;3)-alpha-D-Glc-(1-&gt;3)-alpha-D-Man-(1-&gt;2)-alpha-D-Man-(1-&gt;2)-alpha-D-Man-(1-&gt;3)-[alpha-D-Man-(1-&gt;2)-alpha-D-Man-(1-&gt;3)-[alpha-D-Man-(1-&gt;2)-alpha-D-Man-(1-&gt;6)]-alpha-D-Man-(1-&gt;6)]-beta-D-Man-(1-&gt;4)-beta-D-GlcNAc-(1-&gt;4)-alpha-D-GlcNAc-diphospho-di-trans,poly-cis-dolichol + a di-trans,poly-cis-dolichyl beta-D-glucosyl phosphate = a alpha-D-Glc-(1-&gt;2)-alpha-D-Glc-(1-&gt;3)-alpha-D-Glc-(1-&gt;3)-alpha-D-Man-(1-&gt;2)-alpha-D-Man-(1-&gt;2)-alpha-D-Man-(1-&gt;3)-[alpha-D-Man-(1-&gt;2)-alpha-D-Man-(1-&gt;3)-[alpha-D-Man-(1-&gt;2)-alpha-D-Man-(1-&gt;6)]-alpha-D-Man-(1-&gt;6)]-beta-D-Man-(1-&gt;4)-beta-D-GlcNAc-(1-&gt;4)-alpha-D-GlcNAc-diphospho-di-trans,poly-cis-dolichol + a di-trans,poly-cis-dolichyl phosphate + H(+)</text>
        <dbReference type="Rhea" id="RHEA:29543"/>
        <dbReference type="Rhea" id="RHEA-COMP:19498"/>
        <dbReference type="Rhea" id="RHEA-COMP:19502"/>
        <dbReference type="Rhea" id="RHEA-COMP:19512"/>
        <dbReference type="Rhea" id="RHEA-COMP:19522"/>
        <dbReference type="ChEBI" id="CHEBI:15378"/>
        <dbReference type="ChEBI" id="CHEBI:57525"/>
        <dbReference type="ChEBI" id="CHEBI:57683"/>
        <dbReference type="ChEBI" id="CHEBI:132522"/>
        <dbReference type="ChEBI" id="CHEBI:132523"/>
        <dbReference type="EC" id="2.4.1.256"/>
    </reaction>
    <physiologicalReaction direction="left-to-right" evidence="13">
        <dbReference type="Rhea" id="RHEA:29544"/>
    </physiologicalReaction>
</comment>
<evidence type="ECO:0000256" key="11">
    <source>
        <dbReference type="ARBA" id="ARBA00023136"/>
    </source>
</evidence>
<dbReference type="EMBL" id="LSMT01000406">
    <property type="protein sequence ID" value="PFX18520.1"/>
    <property type="molecule type" value="Genomic_DNA"/>
</dbReference>
<evidence type="ECO:0000256" key="5">
    <source>
        <dbReference type="ARBA" id="ARBA00018512"/>
    </source>
</evidence>
<feature type="transmembrane region" description="Helical" evidence="14">
    <location>
        <begin position="281"/>
        <end position="301"/>
    </location>
</feature>
<dbReference type="PANTHER" id="PTHR12989:SF10">
    <property type="entry name" value="DOL-P-GLC:GLC(2)MAN(9)GLCNAC(2)-PP-DOL ALPHA-1,2-GLUCOSYLTRANSFERASE-RELATED"/>
    <property type="match status" value="1"/>
</dbReference>
<evidence type="ECO:0000256" key="2">
    <source>
        <dbReference type="ARBA" id="ARBA00004922"/>
    </source>
</evidence>
<sequence length="474" mass="55285">MAAFSFYAWYSSLFAVSMGIFLQFNTKQSQPYMDEIFHVPQVQKYCDYKFDEWDPKITTLPGLYLISFACLRALAFLVGHELRVVCSTFFLRMVNTLFLMGNVWLLRQILFRLHCDKTRQSRKGDKPTAEEKTSPTKCSVTALVLALFPLLYFFTFLYYTDSSSTFFVLLLYYLSLRGNHFIAAFIGAASIVVRQTNVIWVVFTAGVTTIETLQPAGKETASSTFVTELKEYITSFYNNFFKVFKCLWAYGIVVACFAFFVVINGGIVVGDKSQHQARLNFPQLFYLLTFTLAFSSSQLLLPQDVANYLKTFQNTVKKPLYIIGLLLAALSMILIIYKFTYVHEYLLADNRHYPFYIWRKVYARHWLVKYALVPLYIFSAYCIHRQLSLTQPRTWLAMFYVCVSIVTVPQKLLEFRYFIIPYIFYRLHSPLGSYTRLALECTLYAAVNAITFYLFLEKPFHWAHSPKAVQRFMW</sequence>
<protein>
    <recommendedName>
        <fullName evidence="5 14">Dol-P-Glc:Glc(2)Man(9)GlcNAc(2)-PP-Dol alpha-1,2-glucosyltransferase</fullName>
        <ecNumber evidence="4 14">2.4.1.256</ecNumber>
    </recommendedName>
</protein>
<dbReference type="Pfam" id="PF04922">
    <property type="entry name" value="DIE2_ALG10"/>
    <property type="match status" value="1"/>
</dbReference>
<organism evidence="15 16">
    <name type="scientific">Stylophora pistillata</name>
    <name type="common">Smooth cauliflower coral</name>
    <dbReference type="NCBI Taxonomy" id="50429"/>
    <lineage>
        <taxon>Eukaryota</taxon>
        <taxon>Metazoa</taxon>
        <taxon>Cnidaria</taxon>
        <taxon>Anthozoa</taxon>
        <taxon>Hexacorallia</taxon>
        <taxon>Scleractinia</taxon>
        <taxon>Astrocoeniina</taxon>
        <taxon>Pocilloporidae</taxon>
        <taxon>Stylophora</taxon>
    </lineage>
</organism>
<dbReference type="Proteomes" id="UP000225706">
    <property type="component" value="Unassembled WGS sequence"/>
</dbReference>
<name>A0A2B4RPQ8_STYPI</name>
<dbReference type="InterPro" id="IPR016900">
    <property type="entry name" value="Alg10"/>
</dbReference>
<feature type="transmembrane region" description="Helical" evidence="14">
    <location>
        <begin position="433"/>
        <end position="456"/>
    </location>
</feature>
<evidence type="ECO:0000256" key="3">
    <source>
        <dbReference type="ARBA" id="ARBA00010600"/>
    </source>
</evidence>
<feature type="transmembrane region" description="Helical" evidence="14">
    <location>
        <begin position="171"/>
        <end position="193"/>
    </location>
</feature>
<feature type="transmembrane region" description="Helical" evidence="14">
    <location>
        <begin position="140"/>
        <end position="159"/>
    </location>
</feature>
<comment type="function">
    <text evidence="12">Dol-P-Glc:Glc(2)Man(9)GlcNAc(2)-PP-Dol alpha-1,2-glucosyltransferase that operates in the biosynthetic pathway of dolichol-linked oligosaccharides, the glycan precursors employed in protein asparagine (N)-glycosylation. The assembly of dolichol-linked oligosaccharides begins on the cytosolic side of the endoplasmic reticulum membrane and finishes in its lumen. The sequential addition of sugars to dolichol pyrophosphate produces dolichol-linked oligosaccharides containing fourteen sugars, including two GlcNAcs, nine mannoses and three glucoses. Once assembled, the oligosaccharide is transferred from the lipid to nascent proteins by oligosaccharyltransferases. In the lumen of the endoplasmic reticulum, adds the third and last glucose residue from dolichyl phosphate glucose (Dol-P-Glc) onto the lipid-linked oligosaccharide intermediate Glc(2)Man(9)GlcNAc(2)-PP-Dol to produce Glc(3)Man(9)GlcNAc(2)-PP-Dol.</text>
</comment>
<dbReference type="OrthoDB" id="4769at2759"/>
<evidence type="ECO:0000256" key="14">
    <source>
        <dbReference type="PIRNR" id="PIRNR028810"/>
    </source>
</evidence>